<proteinExistence type="predicted"/>
<dbReference type="RefSeq" id="WP_284154747.1">
    <property type="nucleotide sequence ID" value="NZ_CP046620.1"/>
</dbReference>
<dbReference type="Pfam" id="PF07811">
    <property type="entry name" value="TadE"/>
    <property type="match status" value="1"/>
</dbReference>
<evidence type="ECO:0000259" key="2">
    <source>
        <dbReference type="Pfam" id="PF07811"/>
    </source>
</evidence>
<organism evidence="3 4">
    <name type="scientific">Algicella marina</name>
    <dbReference type="NCBI Taxonomy" id="2683284"/>
    <lineage>
        <taxon>Bacteria</taxon>
        <taxon>Pseudomonadati</taxon>
        <taxon>Pseudomonadota</taxon>
        <taxon>Alphaproteobacteria</taxon>
        <taxon>Rhodobacterales</taxon>
        <taxon>Paracoccaceae</taxon>
        <taxon>Algicella</taxon>
    </lineage>
</organism>
<keyword evidence="4" id="KW-1185">Reference proteome</keyword>
<dbReference type="Proteomes" id="UP000464495">
    <property type="component" value="Chromosome"/>
</dbReference>
<protein>
    <recommendedName>
        <fullName evidence="2">TadE-like domain-containing protein</fullName>
    </recommendedName>
</protein>
<keyword evidence="1" id="KW-0812">Transmembrane</keyword>
<accession>A0A6P1T4E9</accession>
<evidence type="ECO:0000256" key="1">
    <source>
        <dbReference type="SAM" id="Phobius"/>
    </source>
</evidence>
<feature type="transmembrane region" description="Helical" evidence="1">
    <location>
        <begin position="24"/>
        <end position="46"/>
    </location>
</feature>
<gene>
    <name evidence="3" type="ORF">GO499_13665</name>
</gene>
<feature type="domain" description="TadE-like" evidence="2">
    <location>
        <begin position="18"/>
        <end position="60"/>
    </location>
</feature>
<dbReference type="KEGG" id="amaq:GO499_13665"/>
<dbReference type="InterPro" id="IPR012495">
    <property type="entry name" value="TadE-like_dom"/>
</dbReference>
<evidence type="ECO:0000313" key="3">
    <source>
        <dbReference type="EMBL" id="QHQ36139.1"/>
    </source>
</evidence>
<dbReference type="AlphaFoldDB" id="A0A6P1T4E9"/>
<dbReference type="EMBL" id="CP046620">
    <property type="protein sequence ID" value="QHQ36139.1"/>
    <property type="molecule type" value="Genomic_DNA"/>
</dbReference>
<name>A0A6P1T4E9_9RHOB</name>
<keyword evidence="1" id="KW-1133">Transmembrane helix</keyword>
<keyword evidence="1" id="KW-0472">Membrane</keyword>
<reference evidence="3 4" key="1">
    <citation type="submission" date="2019-12" db="EMBL/GenBank/DDBJ databases">
        <title>Complete genome sequence of Algicella marina strain 9Alg 56(T) isolated from the red alga Tichocarpus crinitus.</title>
        <authorList>
            <person name="Kim S.-G."/>
            <person name="Nedashkovskaya O.I."/>
        </authorList>
    </citation>
    <scope>NUCLEOTIDE SEQUENCE [LARGE SCALE GENOMIC DNA]</scope>
    <source>
        <strain evidence="3 4">9Alg 56</strain>
    </source>
</reference>
<sequence>MRYCIPPRPHRLLKEEDGSSTVEIALWLPIFFLIIATSVDFSLIFSKNAQMWDVARDSARRMATYSMDGEEAKTYAHSRVRNTADSVEVQTLDEGEEVIVTISVPIEDTAFFSFIATKAWGDIEARVSMLKEPI</sequence>
<evidence type="ECO:0000313" key="4">
    <source>
        <dbReference type="Proteomes" id="UP000464495"/>
    </source>
</evidence>